<dbReference type="Proteomes" id="UP000529783">
    <property type="component" value="Unassembled WGS sequence"/>
</dbReference>
<protein>
    <submittedName>
        <fullName evidence="1">DNA (Cytosine-5)-methyltransferase 1</fullName>
        <ecNumber evidence="1">2.1.1.37</ecNumber>
    </submittedName>
</protein>
<evidence type="ECO:0000313" key="4">
    <source>
        <dbReference type="Proteomes" id="UP000529783"/>
    </source>
</evidence>
<dbReference type="GO" id="GO:0032259">
    <property type="term" value="P:methylation"/>
    <property type="evidence" value="ECO:0007669"/>
    <property type="project" value="UniProtKB-KW"/>
</dbReference>
<accession>A0A7Y9EDJ5</accession>
<dbReference type="SUPFAM" id="SSF53335">
    <property type="entry name" value="S-adenosyl-L-methionine-dependent methyltransferases"/>
    <property type="match status" value="1"/>
</dbReference>
<evidence type="ECO:0000313" key="2">
    <source>
        <dbReference type="EMBL" id="NYD45699.1"/>
    </source>
</evidence>
<organism evidence="1 4">
    <name type="scientific">Actinomadura luteofluorescens</name>
    <dbReference type="NCBI Taxonomy" id="46163"/>
    <lineage>
        <taxon>Bacteria</taxon>
        <taxon>Bacillati</taxon>
        <taxon>Actinomycetota</taxon>
        <taxon>Actinomycetes</taxon>
        <taxon>Streptosporangiales</taxon>
        <taxon>Thermomonosporaceae</taxon>
        <taxon>Actinomadura</taxon>
    </lineage>
</organism>
<evidence type="ECO:0000313" key="1">
    <source>
        <dbReference type="EMBL" id="NYD45693.1"/>
    </source>
</evidence>
<dbReference type="EMBL" id="JACCBA010000001">
    <property type="protein sequence ID" value="NYD45693.1"/>
    <property type="molecule type" value="Genomic_DNA"/>
</dbReference>
<reference evidence="1 4" key="1">
    <citation type="submission" date="2020-07" db="EMBL/GenBank/DDBJ databases">
        <title>Sequencing the genomes of 1000 actinobacteria strains.</title>
        <authorList>
            <person name="Klenk H.-P."/>
        </authorList>
    </citation>
    <scope>NUCLEOTIDE SEQUENCE [LARGE SCALE GENOMIC DNA]</scope>
    <source>
        <strain evidence="1 4">DSM 40398</strain>
    </source>
</reference>
<dbReference type="EMBL" id="JACCBA010000001">
    <property type="protein sequence ID" value="NYD45705.1"/>
    <property type="molecule type" value="Genomic_DNA"/>
</dbReference>
<comment type="caution">
    <text evidence="1">The sequence shown here is derived from an EMBL/GenBank/DDBJ whole genome shotgun (WGS) entry which is preliminary data.</text>
</comment>
<sequence>MTRPAFLLPDRPWNGLRILDLFAGAAGAGMGFWLAGFEVTAVDIHRQPRNPFPFIQADALEVLADRDFVEGFDAVHSSPICQSFAAVTDWRGSRQDYPDLLTPTLALLNSYGLPWIVENVVEAARFGPLRADHVLCGTQFGRNVRRHRAFQTGNWDFFDLVEPCRCHRNRDLVPFGHKNERAFADAMGCTWMTNLEARQAIPPAYTHWLGTALAGHLNAQEVTA</sequence>
<dbReference type="EC" id="2.1.1.37" evidence="1"/>
<dbReference type="GO" id="GO:0003886">
    <property type="term" value="F:DNA (cytosine-5-)-methyltransferase activity"/>
    <property type="evidence" value="ECO:0007669"/>
    <property type="project" value="UniProtKB-EC"/>
</dbReference>
<keyword evidence="1" id="KW-0808">Transferase</keyword>
<gene>
    <name evidence="1" type="ORF">BJY14_001676</name>
    <name evidence="2" type="ORF">BJY14_001682</name>
    <name evidence="3" type="ORF">BJY14_001688</name>
</gene>
<name>A0A7Y9EDJ5_9ACTN</name>
<dbReference type="RefSeq" id="WP_179843076.1">
    <property type="nucleotide sequence ID" value="NZ_JACCBA010000001.1"/>
</dbReference>
<evidence type="ECO:0000313" key="3">
    <source>
        <dbReference type="EMBL" id="NYD45705.1"/>
    </source>
</evidence>
<dbReference type="EMBL" id="JACCBA010000001">
    <property type="protein sequence ID" value="NYD45699.1"/>
    <property type="molecule type" value="Genomic_DNA"/>
</dbReference>
<dbReference type="Gene3D" id="3.40.50.150">
    <property type="entry name" value="Vaccinia Virus protein VP39"/>
    <property type="match status" value="1"/>
</dbReference>
<dbReference type="InterPro" id="IPR029063">
    <property type="entry name" value="SAM-dependent_MTases_sf"/>
</dbReference>
<keyword evidence="1" id="KW-0489">Methyltransferase</keyword>
<proteinExistence type="predicted"/>
<dbReference type="AlphaFoldDB" id="A0A7Y9EDJ5"/>
<keyword evidence="4" id="KW-1185">Reference proteome</keyword>